<keyword evidence="3" id="KW-0677">Repeat</keyword>
<dbReference type="AlphaFoldDB" id="A0A835BGY2"/>
<dbReference type="InterPro" id="IPR038005">
    <property type="entry name" value="RX-like_CC"/>
</dbReference>
<feature type="domain" description="Disease resistance N-terminal" evidence="9">
    <location>
        <begin position="16"/>
        <end position="94"/>
    </location>
</feature>
<dbReference type="Pfam" id="PF18052">
    <property type="entry name" value="Rx_N"/>
    <property type="match status" value="1"/>
</dbReference>
<feature type="domain" description="NB-ARC" evidence="8">
    <location>
        <begin position="428"/>
        <end position="566"/>
    </location>
</feature>
<dbReference type="SUPFAM" id="SSF52047">
    <property type="entry name" value="RNI-like"/>
    <property type="match status" value="1"/>
</dbReference>
<gene>
    <name evidence="12" type="ORF">HU200_035947</name>
</gene>
<keyword evidence="13" id="KW-1185">Reference proteome</keyword>
<dbReference type="InterPro" id="IPR032675">
    <property type="entry name" value="LRR_dom_sf"/>
</dbReference>
<protein>
    <recommendedName>
        <fullName evidence="14">Disease resistance protein RPM1</fullName>
    </recommendedName>
</protein>
<dbReference type="InterPro" id="IPR055414">
    <property type="entry name" value="LRR_R13L4/SHOC2-like"/>
</dbReference>
<dbReference type="EMBL" id="JACEFO010001874">
    <property type="protein sequence ID" value="KAF8697354.1"/>
    <property type="molecule type" value="Genomic_DNA"/>
</dbReference>
<evidence type="ECO:0000313" key="12">
    <source>
        <dbReference type="EMBL" id="KAF8697354.1"/>
    </source>
</evidence>
<dbReference type="Gene3D" id="3.80.10.10">
    <property type="entry name" value="Ribonuclease Inhibitor"/>
    <property type="match status" value="1"/>
</dbReference>
<dbReference type="GO" id="GO:0043531">
    <property type="term" value="F:ADP binding"/>
    <property type="evidence" value="ECO:0007669"/>
    <property type="project" value="InterPro"/>
</dbReference>
<dbReference type="PRINTS" id="PR00364">
    <property type="entry name" value="DISEASERSIST"/>
</dbReference>
<evidence type="ECO:0000256" key="2">
    <source>
        <dbReference type="ARBA" id="ARBA00022614"/>
    </source>
</evidence>
<proteinExistence type="inferred from homology"/>
<evidence type="ECO:0000256" key="1">
    <source>
        <dbReference type="ARBA" id="ARBA00008894"/>
    </source>
</evidence>
<evidence type="ECO:0000259" key="9">
    <source>
        <dbReference type="Pfam" id="PF18052"/>
    </source>
</evidence>
<evidence type="ECO:0000259" key="8">
    <source>
        <dbReference type="Pfam" id="PF00931"/>
    </source>
</evidence>
<feature type="region of interest" description="Disordered" evidence="7">
    <location>
        <begin position="356"/>
        <end position="379"/>
    </location>
</feature>
<dbReference type="PANTHER" id="PTHR23155:SF1114">
    <property type="entry name" value="OS02G0475500 PROTEIN"/>
    <property type="match status" value="1"/>
</dbReference>
<keyword evidence="2" id="KW-0433">Leucine-rich repeat</keyword>
<dbReference type="InterPro" id="IPR041118">
    <property type="entry name" value="Rx_N"/>
</dbReference>
<evidence type="ECO:0000259" key="10">
    <source>
        <dbReference type="Pfam" id="PF23559"/>
    </source>
</evidence>
<dbReference type="GO" id="GO:0098542">
    <property type="term" value="P:defense response to other organism"/>
    <property type="evidence" value="ECO:0007669"/>
    <property type="project" value="TreeGrafter"/>
</dbReference>
<reference evidence="12" key="1">
    <citation type="submission" date="2020-07" db="EMBL/GenBank/DDBJ databases">
        <title>Genome sequence and genetic diversity analysis of an under-domesticated orphan crop, white fonio (Digitaria exilis).</title>
        <authorList>
            <person name="Bennetzen J.L."/>
            <person name="Chen S."/>
            <person name="Ma X."/>
            <person name="Wang X."/>
            <person name="Yssel A.E.J."/>
            <person name="Chaluvadi S.R."/>
            <person name="Johnson M."/>
            <person name="Gangashetty P."/>
            <person name="Hamidou F."/>
            <person name="Sanogo M.D."/>
            <person name="Zwaenepoel A."/>
            <person name="Wallace J."/>
            <person name="Van De Peer Y."/>
            <person name="Van Deynze A."/>
        </authorList>
    </citation>
    <scope>NUCLEOTIDE SEQUENCE</scope>
    <source>
        <tissue evidence="12">Leaves</tissue>
    </source>
</reference>
<keyword evidence="5" id="KW-0611">Plant defense</keyword>
<dbReference type="Proteomes" id="UP000636709">
    <property type="component" value="Unassembled WGS sequence"/>
</dbReference>
<comment type="caution">
    <text evidence="12">The sequence shown here is derived from an EMBL/GenBank/DDBJ whole genome shotgun (WGS) entry which is preliminary data.</text>
</comment>
<evidence type="ECO:0000256" key="7">
    <source>
        <dbReference type="SAM" id="MobiDB-lite"/>
    </source>
</evidence>
<dbReference type="OrthoDB" id="643085at2759"/>
<dbReference type="InterPro" id="IPR058922">
    <property type="entry name" value="WHD_DRP"/>
</dbReference>
<dbReference type="Pfam" id="PF00931">
    <property type="entry name" value="NB-ARC"/>
    <property type="match status" value="2"/>
</dbReference>
<keyword evidence="4" id="KW-0547">Nucleotide-binding</keyword>
<dbReference type="Gene3D" id="3.40.50.300">
    <property type="entry name" value="P-loop containing nucleotide triphosphate hydrolases"/>
    <property type="match status" value="2"/>
</dbReference>
<feature type="compositionally biased region" description="Polar residues" evidence="7">
    <location>
        <begin position="358"/>
        <end position="379"/>
    </location>
</feature>
<dbReference type="InterPro" id="IPR044974">
    <property type="entry name" value="Disease_R_plants"/>
</dbReference>
<dbReference type="Pfam" id="PF23559">
    <property type="entry name" value="WHD_DRP"/>
    <property type="match status" value="1"/>
</dbReference>
<evidence type="ECO:0000256" key="5">
    <source>
        <dbReference type="ARBA" id="ARBA00022821"/>
    </source>
</evidence>
<dbReference type="Gene3D" id="1.20.5.4130">
    <property type="match status" value="1"/>
</dbReference>
<evidence type="ECO:0000259" key="11">
    <source>
        <dbReference type="Pfam" id="PF23598"/>
    </source>
</evidence>
<feature type="domain" description="NB-ARC" evidence="8">
    <location>
        <begin position="178"/>
        <end position="358"/>
    </location>
</feature>
<feature type="domain" description="Disease resistance R13L4/SHOC-2-like LRR" evidence="11">
    <location>
        <begin position="695"/>
        <end position="1027"/>
    </location>
</feature>
<sequence>MEATALSVGKPVLDGALGYAKSFVAEEIALQLGVERDVIFIADELEMMQSFLMTADEEQDKNKVLLTWVKQVRDTAYNVEDNLMDFALHTEKKPFCFFIPRNLWERRRIAKEVKDLRAKVEDVSNRNLRYRLIKGSGSKATTNAEEQASLATIAMLGIDEETRTTMNLENSVIGLCQLVTNEDKDRTVLAVWGGTGDLRMTAIQEVYDDSDVRANFGFCAWAKLVRPFSPKEFIQSLMRQYYQNFPEVIGSTHKRKTVGISVFLKMESMSLREMLDVFDTKVNDNRYLIVVDDVSTKEEWDCIENFFPRNNKGNRVIVSTQYGEIARLCTEKPQQVSKLKQGSTNQSLYLIHKKVMPSPNSRAQKSSSNTVPTNKNSMMSNGEIQEEIQDGNEVKVSDSTSTKKFDRSRTMALVGEVLLGRTTEESEVTQLVGQPEDNQGLKVISVWGMGGLGKTSLVQNVYKSPLLEGWKRAWATALRPFNPEQVIRKLATDLLGEGAKRDSIELKVLTERLTTFLKMEKCLIVLDDILSTREWDLVKNSLKDARGIIVTTREKSIAKHCSKEDKNLCNLQEDHRIRREQLIRRWIAEGYATEMHGMTAEEVGDKYFEELLDRSMILPSEEVNIYSGKYDSCQLHDIMRQICISKAREENLAFTLEDRCSTLSGTQGVIRHLAISTNWNRDRQDVFQRTVDLSHVRSLTVFGKWESIFISKKMSFLRVLDLDGTVGITECHLNQIGDLIHLKFLSLQRCLSLQNLPDSLCNLRNLQTLDVRGTNLQKLPPNCTNLRKLQFLCADSFRIPRGIGKLNALSTLCGVNLEAHEEGKGSIKELRQLYRLRRLVVDKVIETNRKEFWSATCSLNSLRSLGVNWNSGSFFYQLDYSLGGSLFPPRSIESLKLRGQLVRLPEWIQQLQNLTRLQIRETRLQQDAMQAIGKLPSLAILCMGFESFMGEELIFQQGSFPSLVVMELDAIADVPFVMFEDGTMPKVELLRIGRWRYRHELSGLMYLTALKEIQAFFLYSDEFKDNVLEQLVAHPNNVRLLWR</sequence>
<dbReference type="SUPFAM" id="SSF52540">
    <property type="entry name" value="P-loop containing nucleoside triphosphate hydrolases"/>
    <property type="match status" value="2"/>
</dbReference>
<dbReference type="CDD" id="cd14798">
    <property type="entry name" value="RX-CC_like"/>
    <property type="match status" value="1"/>
</dbReference>
<dbReference type="InterPro" id="IPR002182">
    <property type="entry name" value="NB-ARC"/>
</dbReference>
<feature type="domain" description="Disease resistance protein winged helix" evidence="10">
    <location>
        <begin position="573"/>
        <end position="642"/>
    </location>
</feature>
<dbReference type="InterPro" id="IPR027417">
    <property type="entry name" value="P-loop_NTPase"/>
</dbReference>
<dbReference type="PANTHER" id="PTHR23155">
    <property type="entry name" value="DISEASE RESISTANCE PROTEIN RP"/>
    <property type="match status" value="1"/>
</dbReference>
<evidence type="ECO:0000256" key="4">
    <source>
        <dbReference type="ARBA" id="ARBA00022741"/>
    </source>
</evidence>
<organism evidence="12 13">
    <name type="scientific">Digitaria exilis</name>
    <dbReference type="NCBI Taxonomy" id="1010633"/>
    <lineage>
        <taxon>Eukaryota</taxon>
        <taxon>Viridiplantae</taxon>
        <taxon>Streptophyta</taxon>
        <taxon>Embryophyta</taxon>
        <taxon>Tracheophyta</taxon>
        <taxon>Spermatophyta</taxon>
        <taxon>Magnoliopsida</taxon>
        <taxon>Liliopsida</taxon>
        <taxon>Poales</taxon>
        <taxon>Poaceae</taxon>
        <taxon>PACMAD clade</taxon>
        <taxon>Panicoideae</taxon>
        <taxon>Panicodae</taxon>
        <taxon>Paniceae</taxon>
        <taxon>Anthephorinae</taxon>
        <taxon>Digitaria</taxon>
    </lineage>
</organism>
<evidence type="ECO:0008006" key="14">
    <source>
        <dbReference type="Google" id="ProtNLM"/>
    </source>
</evidence>
<dbReference type="Pfam" id="PF23598">
    <property type="entry name" value="LRR_14"/>
    <property type="match status" value="1"/>
</dbReference>
<name>A0A835BGY2_9POAL</name>
<comment type="similarity">
    <text evidence="1">Belongs to the disease resistance NB-LRR family.</text>
</comment>
<evidence type="ECO:0000256" key="6">
    <source>
        <dbReference type="ARBA" id="ARBA00023054"/>
    </source>
</evidence>
<evidence type="ECO:0000256" key="3">
    <source>
        <dbReference type="ARBA" id="ARBA00022737"/>
    </source>
</evidence>
<keyword evidence="6" id="KW-0175">Coiled coil</keyword>
<evidence type="ECO:0000313" key="13">
    <source>
        <dbReference type="Proteomes" id="UP000636709"/>
    </source>
</evidence>
<accession>A0A835BGY2</accession>